<dbReference type="SUPFAM" id="SSF56672">
    <property type="entry name" value="DNA/RNA polymerases"/>
    <property type="match status" value="1"/>
</dbReference>
<accession>A0A443S602</accession>
<dbReference type="AlphaFoldDB" id="A0A443S602"/>
<sequence length="779" mass="93410">MDKHKERCYNNKSAMIKFPSNEYLYFKNFTRKLRIPYVIYADFESLLKPINSCTPCNNQSYTESFQKHDPTSYCIYIKSLYNNIRNPLRIYRGDNVEKHFCENITQITKEIYEKLKYVEKIKISRQQELKFRKSQLCWMCNKPFEYKYGDKNDDRVRDHDHWTGEYRGPAHNSCYDSHLFIKNLGFDVSEIKLIAQNEENKNLKSEQFRETTKYYNDIDYLRKGVFPYKYIDTIDKYNDTNLPQEKEFYNDLTNEHIQKEEYEYAKKVWNYFKCKTLGDYSDLYLKFDVLLLADIFENFRDLCMETYELDPCWYFTTPGLAWEAMLKISDIKLKYIDNVEMLLFFEKGIRGGISQVSHSYAKANNKFFDDYNEKEKSSYILYLDANNLYGWALSQSLPYDDFKWIENEQDMNTNEYGYILDVNLDYPLNLHDMHSDYPLAPIKERPPNCKIEKLLLTLKNKKSYVVHYKTLELYKSLGLKVTKINKILQFKEKPFIKDYIDLNTNLRSKSTSEFGKFFFKLMNNAVFGKTMENIRNRQIIKMITKFEKLQNEVNKINFKSRTIFGENCIAVNLSKNVICFNKPIYVGLCVLDLSKYLMYDFHYNVMKKNFEDIKLCYTDTDSFVYHIKTENIYKDINEMKHYFDTSDYPKDHYLFSNENKKVIGKFKDEMNGNQIYQFVGLKSKMYAFQTKQLNECEEVKKAKGTKTYVVKKELKFQNYYDILMKKSNTLYKQQNVIRSVKHEIYSQTINKVALSYNDDKRIKLEDGISSLPYGHYKLK</sequence>
<evidence type="ECO:0000313" key="1">
    <source>
        <dbReference type="EMBL" id="RWS22921.1"/>
    </source>
</evidence>
<dbReference type="SUPFAM" id="SSF54060">
    <property type="entry name" value="His-Me finger endonucleases"/>
    <property type="match status" value="1"/>
</dbReference>
<name>A0A443S602_9ACAR</name>
<keyword evidence="2" id="KW-1185">Reference proteome</keyword>
<dbReference type="PANTHER" id="PTHR31511">
    <property type="entry name" value="PROTEIN CBG23764"/>
    <property type="match status" value="1"/>
</dbReference>
<dbReference type="OrthoDB" id="6430028at2759"/>
<evidence type="ECO:0000313" key="2">
    <source>
        <dbReference type="Proteomes" id="UP000288716"/>
    </source>
</evidence>
<dbReference type="InterPro" id="IPR044925">
    <property type="entry name" value="His-Me_finger_sf"/>
</dbReference>
<protein>
    <recommendedName>
        <fullName evidence="3">DNA-directed DNA polymerase</fullName>
    </recommendedName>
</protein>
<reference evidence="1 2" key="1">
    <citation type="journal article" date="2018" name="Gigascience">
        <title>Genomes of trombidid mites reveal novel predicted allergens and laterally-transferred genes associated with secondary metabolism.</title>
        <authorList>
            <person name="Dong X."/>
            <person name="Chaisiri K."/>
            <person name="Xia D."/>
            <person name="Armstrong S.D."/>
            <person name="Fang Y."/>
            <person name="Donnelly M.J."/>
            <person name="Kadowaki T."/>
            <person name="McGarry J.W."/>
            <person name="Darby A.C."/>
            <person name="Makepeace B.L."/>
        </authorList>
    </citation>
    <scope>NUCLEOTIDE SEQUENCE [LARGE SCALE GENOMIC DNA]</scope>
    <source>
        <strain evidence="1">UoL-UT</strain>
    </source>
</reference>
<dbReference type="STRING" id="299467.A0A443S602"/>
<proteinExistence type="predicted"/>
<gene>
    <name evidence="1" type="ORF">B4U80_03200</name>
</gene>
<evidence type="ECO:0008006" key="3">
    <source>
        <dbReference type="Google" id="ProtNLM"/>
    </source>
</evidence>
<dbReference type="Proteomes" id="UP000288716">
    <property type="component" value="Unassembled WGS sequence"/>
</dbReference>
<dbReference type="PANTHER" id="PTHR31511:SF12">
    <property type="entry name" value="RHO TERMINATION FACTOR N-TERMINAL DOMAIN-CONTAINING PROTEIN"/>
    <property type="match status" value="1"/>
</dbReference>
<dbReference type="InterPro" id="IPR043502">
    <property type="entry name" value="DNA/RNA_pol_sf"/>
</dbReference>
<comment type="caution">
    <text evidence="1">The sequence shown here is derived from an EMBL/GenBank/DDBJ whole genome shotgun (WGS) entry which is preliminary data.</text>
</comment>
<dbReference type="EMBL" id="NCKV01007570">
    <property type="protein sequence ID" value="RWS22921.1"/>
    <property type="molecule type" value="Genomic_DNA"/>
</dbReference>
<organism evidence="1 2">
    <name type="scientific">Leptotrombidium deliense</name>
    <dbReference type="NCBI Taxonomy" id="299467"/>
    <lineage>
        <taxon>Eukaryota</taxon>
        <taxon>Metazoa</taxon>
        <taxon>Ecdysozoa</taxon>
        <taxon>Arthropoda</taxon>
        <taxon>Chelicerata</taxon>
        <taxon>Arachnida</taxon>
        <taxon>Acari</taxon>
        <taxon>Acariformes</taxon>
        <taxon>Trombidiformes</taxon>
        <taxon>Prostigmata</taxon>
        <taxon>Anystina</taxon>
        <taxon>Parasitengona</taxon>
        <taxon>Trombiculoidea</taxon>
        <taxon>Trombiculidae</taxon>
        <taxon>Leptotrombidium</taxon>
    </lineage>
</organism>
<dbReference type="VEuPathDB" id="VectorBase:LDEU009119"/>
<dbReference type="GO" id="GO:0071897">
    <property type="term" value="P:DNA biosynthetic process"/>
    <property type="evidence" value="ECO:0007669"/>
    <property type="project" value="UniProtKB-ARBA"/>
</dbReference>